<name>A0ACB0J1I8_TRIPR</name>
<proteinExistence type="predicted"/>
<organism evidence="1 2">
    <name type="scientific">Trifolium pratense</name>
    <name type="common">Red clover</name>
    <dbReference type="NCBI Taxonomy" id="57577"/>
    <lineage>
        <taxon>Eukaryota</taxon>
        <taxon>Viridiplantae</taxon>
        <taxon>Streptophyta</taxon>
        <taxon>Embryophyta</taxon>
        <taxon>Tracheophyta</taxon>
        <taxon>Spermatophyta</taxon>
        <taxon>Magnoliopsida</taxon>
        <taxon>eudicotyledons</taxon>
        <taxon>Gunneridae</taxon>
        <taxon>Pentapetalae</taxon>
        <taxon>rosids</taxon>
        <taxon>fabids</taxon>
        <taxon>Fabales</taxon>
        <taxon>Fabaceae</taxon>
        <taxon>Papilionoideae</taxon>
        <taxon>50 kb inversion clade</taxon>
        <taxon>NPAAA clade</taxon>
        <taxon>Hologalegina</taxon>
        <taxon>IRL clade</taxon>
        <taxon>Trifolieae</taxon>
        <taxon>Trifolium</taxon>
    </lineage>
</organism>
<evidence type="ECO:0000313" key="2">
    <source>
        <dbReference type="Proteomes" id="UP001177021"/>
    </source>
</evidence>
<reference evidence="1" key="1">
    <citation type="submission" date="2023-10" db="EMBL/GenBank/DDBJ databases">
        <authorList>
            <person name="Rodriguez Cubillos JULIANA M."/>
            <person name="De Vega J."/>
        </authorList>
    </citation>
    <scope>NUCLEOTIDE SEQUENCE</scope>
</reference>
<sequence length="1102" mass="125519">MYCCPRQASRKNRSRSRSSFDTDRRLYHRGREESKRGLVVRRNYASERFSSRSNSLKQCRRLNQEGDCRLVEVAKASDGVQQKVGLKKNKLAKPMYGGGEIKGGKAIGEHVDVGSGENKEVGDGVNSGIKQCVDNISGSNLKRYVSFYFTNFPAQLPKFYLRKGFEVCGILEDVYVAKKRNKFGQPYGFVKYFNVKNVSKMTKALNNVWFGNFRVKASVAMFERRDSRVDRKMELQKDEGAPFLHDGKQESLKLEVPKINEEGIKLSERLSQREGVRVGDIVVELGARKETKLQNCDVFLCSSLWGSSLHGFSYRPSVGASGGILTLWDSSEVEMWWTESREHVLWCHGRFTKSGEEFFVANIYAPCDDLAKQRLWESISERLQSLAGKRVCVCGDFNAVKLVDERQSVRGGHRSLDHGPFSRFIEDNSLVDLPLIGRKFTWFKGDGFSMSRLDRFLLSEEWCLVWPNCRQVARLRGLSDHCPLVLSADEEDWGPRPSRMLKCWMDVPGYHSFVREKWNSLQVDGWAGHVLKEKFKLIKAGLKEWHKAHTHNLPSRIESLKARLSALDEKGEEEALSEEELVEFHGVSLDIQSLSRLHASISWQQSRSLWLKDGDANSKYFHSVLASRGRRNALSVVQVDEITIEGVEPIRQAVFSHFESHFKASNVDRPGVGDLQFKRLTHVENGSLIKPFTEAEVKAAVWDWYSIGEQGMVSVSHLQFADDTLLLGVKSWANVRALRAVLVLFKTMSGLKVNFSKSMLVGVNISDSWLGEAASVLRCKVGKIPFLYLGLQIGGDPRRLSFWDPVLHRIKNRLSGWKNRFLSFGGRLVLLRSVLTSLPVYALSFFKAPSAEMGALGWGADGGAWVWRRQLRAWEEEMLGECQTLLSNISLQAISLDRWQWQPDPDTDYTVRGAYQLLIYHDLVTMNAADNLIWHPQVPLKVSILAWRLLRDRLPTRVNLVTRRVLSPTAHTCVFGCGEAESAHHLFISCDYVGSLWDLVRSWIGIPLVDFVSLRDHFIQFTSSAGGSRARRSFLQVIWLACVWVVWTERNHRLFRGSVDLPQVLLDKIKLFSFRWLKSTNITLALNYHSWWSSPQSCLGFV</sequence>
<dbReference type="EMBL" id="CASHSV030000013">
    <property type="protein sequence ID" value="CAJ2638302.1"/>
    <property type="molecule type" value="Genomic_DNA"/>
</dbReference>
<protein>
    <submittedName>
        <fullName evidence="1">Uncharacterized protein</fullName>
    </submittedName>
</protein>
<evidence type="ECO:0000313" key="1">
    <source>
        <dbReference type="EMBL" id="CAJ2638302.1"/>
    </source>
</evidence>
<dbReference type="Proteomes" id="UP001177021">
    <property type="component" value="Unassembled WGS sequence"/>
</dbReference>
<comment type="caution">
    <text evidence="1">The sequence shown here is derived from an EMBL/GenBank/DDBJ whole genome shotgun (WGS) entry which is preliminary data.</text>
</comment>
<keyword evidence="2" id="KW-1185">Reference proteome</keyword>
<accession>A0ACB0J1I8</accession>
<gene>
    <name evidence="1" type="ORF">MILVUS5_LOCUS8536</name>
</gene>